<sequence>MKTIGIICEYNPFHNGHAHQLHTLAQEHPEALRICIMSGSFVQRGEPAIFSKYDRARWAILGGADIVIELPTLYSLGSAQLFGTGAIRMVKALHIDALSFGSETADLDTFVDIAKRMDCESTQIVLRTYINEGMSYGSAFRKALNTEMLNTPNALLGLEYIRAGLTYYPSLKYIPILRTSDHHDANITKDFPSGTALRKLITEMATSSNNCNKNSIYTSTDIDTTTSTNSNSTATATATTLTKLNALNSKIKLQLQSIVPKTIADDMTNIISNGAYVNYNRYYDMVHTLSRRTSTKELESFGEFNEGIEHLWSKAAQQPTWNLAMKQIKSKRYTYARLQRMGAYLTLGIQKDLLQSAIQEAPQYARLLAFNDRGRQWLRNDFEIPLIQKWAKAPNELNTLGQTMHQIDTLATDIQALCLHNEVKRIGHMDYTYTPQYIK</sequence>
<keyword evidence="1 2" id="KW-0819">tRNA processing</keyword>
<evidence type="ECO:0000313" key="4">
    <source>
        <dbReference type="Proteomes" id="UP000018855"/>
    </source>
</evidence>
<dbReference type="GO" id="GO:0000049">
    <property type="term" value="F:tRNA binding"/>
    <property type="evidence" value="ECO:0007669"/>
    <property type="project" value="UniProtKB-KW"/>
</dbReference>
<name>W1UZU5_9FIRM</name>
<reference evidence="3 4" key="1">
    <citation type="submission" date="2013-12" db="EMBL/GenBank/DDBJ databases">
        <title>A Varibaculum cambriense genome reconstructed from a premature infant gut community with otherwise low bacterial novelty that shifts toward anaerobic metabolism during the third week of life.</title>
        <authorList>
            <person name="Brown C.T."/>
            <person name="Sharon I."/>
            <person name="Thomas B.C."/>
            <person name="Castelle C.J."/>
            <person name="Morowitz M.J."/>
            <person name="Banfield J.F."/>
        </authorList>
    </citation>
    <scope>NUCLEOTIDE SEQUENCE [LARGE SCALE GENOMIC DNA]</scope>
    <source>
        <strain evidence="4">DORA_11</strain>
    </source>
</reference>
<keyword evidence="2" id="KW-0820">tRNA-binding</keyword>
<dbReference type="InterPro" id="IPR014729">
    <property type="entry name" value="Rossmann-like_a/b/a_fold"/>
</dbReference>
<dbReference type="Gene3D" id="3.40.50.620">
    <property type="entry name" value="HUPs"/>
    <property type="match status" value="1"/>
</dbReference>
<feature type="binding site" evidence="2">
    <location>
        <begin position="7"/>
        <end position="20"/>
    </location>
    <ligand>
        <name>ATP</name>
        <dbReference type="ChEBI" id="CHEBI:30616"/>
    </ligand>
</feature>
<comment type="subcellular location">
    <subcellularLocation>
        <location evidence="2">Cytoplasm</location>
    </subcellularLocation>
</comment>
<dbReference type="PATRIC" id="fig|1403949.3.peg.1976"/>
<dbReference type="InterPro" id="IPR008513">
    <property type="entry name" value="tRNA(Met)_cyd_acetate_ligase"/>
</dbReference>
<feature type="binding site" evidence="2">
    <location>
        <position position="178"/>
    </location>
    <ligand>
        <name>ATP</name>
        <dbReference type="ChEBI" id="CHEBI:30616"/>
    </ligand>
</feature>
<dbReference type="GO" id="GO:0005737">
    <property type="term" value="C:cytoplasm"/>
    <property type="evidence" value="ECO:0007669"/>
    <property type="project" value="UniProtKB-SubCell"/>
</dbReference>
<dbReference type="Pfam" id="PF05636">
    <property type="entry name" value="HIGH_NTase1"/>
    <property type="match status" value="2"/>
</dbReference>
<protein>
    <recommendedName>
        <fullName evidence="2">tRNA(Met) cytidine acetate ligase</fullName>
        <ecNumber evidence="2">6.3.4.-</ecNumber>
    </recommendedName>
</protein>
<gene>
    <name evidence="2" type="primary">tmcAL</name>
    <name evidence="3" type="ORF">Q619_VDC00600G0149</name>
</gene>
<dbReference type="PANTHER" id="PTHR37825:SF1">
    <property type="entry name" value="TRNA(MET) CYTIDINE ACETATE LIGASE"/>
    <property type="match status" value="1"/>
</dbReference>
<dbReference type="HAMAP" id="MF_01539">
    <property type="entry name" value="TmcAL"/>
    <property type="match status" value="1"/>
</dbReference>
<dbReference type="GO" id="GO:0005524">
    <property type="term" value="F:ATP binding"/>
    <property type="evidence" value="ECO:0007669"/>
    <property type="project" value="UniProtKB-KW"/>
</dbReference>
<keyword evidence="2" id="KW-0694">RNA-binding</keyword>
<dbReference type="EC" id="6.3.4.-" evidence="2"/>
<proteinExistence type="inferred from homology"/>
<comment type="function">
    <text evidence="2">Catalyzes the formation of N(4)-acetylcytidine (ac(4)C) at the wobble position of elongator tRNA(Met), using acetate and ATP as substrates. First activates an acetate ion to form acetyladenylate (Ac-AMP) and then transfers the acetyl group to tRNA to form ac(4)C34.</text>
</comment>
<comment type="caution">
    <text evidence="3">The sequence shown here is derived from an EMBL/GenBank/DDBJ whole genome shotgun (WGS) entry which is preliminary data.</text>
</comment>
<keyword evidence="2" id="KW-0436">Ligase</keyword>
<comment type="catalytic activity">
    <reaction evidence="2">
        <text>cytidine(34) in elongator tRNA(Met) + acetate + ATP = N(4)-acetylcytidine(34) in elongator tRNA(Met) + AMP + diphosphate</text>
        <dbReference type="Rhea" id="RHEA:58144"/>
        <dbReference type="Rhea" id="RHEA-COMP:10693"/>
        <dbReference type="Rhea" id="RHEA-COMP:10694"/>
        <dbReference type="ChEBI" id="CHEBI:30089"/>
        <dbReference type="ChEBI" id="CHEBI:30616"/>
        <dbReference type="ChEBI" id="CHEBI:33019"/>
        <dbReference type="ChEBI" id="CHEBI:74900"/>
        <dbReference type="ChEBI" id="CHEBI:82748"/>
        <dbReference type="ChEBI" id="CHEBI:456215"/>
    </reaction>
</comment>
<dbReference type="EMBL" id="AZMJ01000600">
    <property type="protein sequence ID" value="ETI97153.1"/>
    <property type="molecule type" value="Genomic_DNA"/>
</dbReference>
<organism evidence="3 4">
    <name type="scientific">Veillonella dispar DORA_11</name>
    <dbReference type="NCBI Taxonomy" id="1403949"/>
    <lineage>
        <taxon>Bacteria</taxon>
        <taxon>Bacillati</taxon>
        <taxon>Bacillota</taxon>
        <taxon>Negativicutes</taxon>
        <taxon>Veillonellales</taxon>
        <taxon>Veillonellaceae</taxon>
        <taxon>Veillonella</taxon>
    </lineage>
</organism>
<dbReference type="GO" id="GO:0016879">
    <property type="term" value="F:ligase activity, forming carbon-nitrogen bonds"/>
    <property type="evidence" value="ECO:0007669"/>
    <property type="project" value="UniProtKB-UniRule"/>
</dbReference>
<dbReference type="SUPFAM" id="SSF52374">
    <property type="entry name" value="Nucleotidylyl transferase"/>
    <property type="match status" value="1"/>
</dbReference>
<comment type="similarity">
    <text evidence="2">Belongs to the TmcAL family.</text>
</comment>
<keyword evidence="2" id="KW-0963">Cytoplasm</keyword>
<accession>W1UZU5</accession>
<feature type="binding site" evidence="2">
    <location>
        <position position="101"/>
    </location>
    <ligand>
        <name>ATP</name>
        <dbReference type="ChEBI" id="CHEBI:30616"/>
    </ligand>
</feature>
<dbReference type="Proteomes" id="UP000018855">
    <property type="component" value="Unassembled WGS sequence"/>
</dbReference>
<keyword evidence="2" id="KW-0547">Nucleotide-binding</keyword>
<dbReference type="GO" id="GO:0006400">
    <property type="term" value="P:tRNA modification"/>
    <property type="evidence" value="ECO:0007669"/>
    <property type="project" value="UniProtKB-UniRule"/>
</dbReference>
<dbReference type="PANTHER" id="PTHR37825">
    <property type="entry name" value="TRNA(MET) CYTIDINE ACETATE LIGASE"/>
    <property type="match status" value="1"/>
</dbReference>
<evidence type="ECO:0000256" key="2">
    <source>
        <dbReference type="HAMAP-Rule" id="MF_01539"/>
    </source>
</evidence>
<evidence type="ECO:0000256" key="1">
    <source>
        <dbReference type="ARBA" id="ARBA00022694"/>
    </source>
</evidence>
<evidence type="ECO:0000313" key="3">
    <source>
        <dbReference type="EMBL" id="ETI97153.1"/>
    </source>
</evidence>
<comment type="caution">
    <text evidence="2">Lacks conserved residue(s) required for the propagation of feature annotation.</text>
</comment>
<keyword evidence="2" id="KW-0067">ATP-binding</keyword>
<dbReference type="AlphaFoldDB" id="W1UZU5"/>
<feature type="binding site" evidence="2">
    <location>
        <position position="153"/>
    </location>
    <ligand>
        <name>ATP</name>
        <dbReference type="ChEBI" id="CHEBI:30616"/>
    </ligand>
</feature>